<proteinExistence type="predicted"/>
<dbReference type="Proteomes" id="UP001596074">
    <property type="component" value="Unassembled WGS sequence"/>
</dbReference>
<dbReference type="RefSeq" id="WP_378283745.1">
    <property type="nucleotide sequence ID" value="NZ_JBHSON010000028.1"/>
</dbReference>
<dbReference type="InterPro" id="IPR011251">
    <property type="entry name" value="Luciferase-like_dom"/>
</dbReference>
<keyword evidence="3" id="KW-1185">Reference proteome</keyword>
<gene>
    <name evidence="2" type="ORF">ACFPZN_20975</name>
</gene>
<dbReference type="SUPFAM" id="SSF51679">
    <property type="entry name" value="Bacterial luciferase-like"/>
    <property type="match status" value="1"/>
</dbReference>
<accession>A0ABW0ZZX0</accession>
<sequence length="76" mass="8322">MLPFHDPVRLAEEMAVLDSISAGRVGYVFGIGHRREENEHFGLDTAGRGRLADEKLTLLLELLRGGRSSQTVAASM</sequence>
<feature type="domain" description="Luciferase-like" evidence="1">
    <location>
        <begin position="2"/>
        <end position="68"/>
    </location>
</feature>
<dbReference type="EMBL" id="JBHSON010000028">
    <property type="protein sequence ID" value="MFC5748108.1"/>
    <property type="molecule type" value="Genomic_DNA"/>
</dbReference>
<dbReference type="InterPro" id="IPR036661">
    <property type="entry name" value="Luciferase-like_sf"/>
</dbReference>
<comment type="caution">
    <text evidence="2">The sequence shown here is derived from an EMBL/GenBank/DDBJ whole genome shotgun (WGS) entry which is preliminary data.</text>
</comment>
<reference evidence="3" key="1">
    <citation type="journal article" date="2019" name="Int. J. Syst. Evol. Microbiol.">
        <title>The Global Catalogue of Microorganisms (GCM) 10K type strain sequencing project: providing services to taxonomists for standard genome sequencing and annotation.</title>
        <authorList>
            <consortium name="The Broad Institute Genomics Platform"/>
            <consortium name="The Broad Institute Genome Sequencing Center for Infectious Disease"/>
            <person name="Wu L."/>
            <person name="Ma J."/>
        </authorList>
    </citation>
    <scope>NUCLEOTIDE SEQUENCE [LARGE SCALE GENOMIC DNA]</scope>
    <source>
        <strain evidence="3">KCTC 42087</strain>
    </source>
</reference>
<evidence type="ECO:0000313" key="2">
    <source>
        <dbReference type="EMBL" id="MFC5748108.1"/>
    </source>
</evidence>
<protein>
    <submittedName>
        <fullName evidence="2">LLM class flavin-dependent oxidoreductase</fullName>
    </submittedName>
</protein>
<name>A0ABW0ZZX0_9ACTN</name>
<dbReference type="Gene3D" id="3.20.20.30">
    <property type="entry name" value="Luciferase-like domain"/>
    <property type="match status" value="1"/>
</dbReference>
<dbReference type="Pfam" id="PF00296">
    <property type="entry name" value="Bac_luciferase"/>
    <property type="match status" value="1"/>
</dbReference>
<organism evidence="2 3">
    <name type="scientific">Actinomadura rugatobispora</name>
    <dbReference type="NCBI Taxonomy" id="1994"/>
    <lineage>
        <taxon>Bacteria</taxon>
        <taxon>Bacillati</taxon>
        <taxon>Actinomycetota</taxon>
        <taxon>Actinomycetes</taxon>
        <taxon>Streptosporangiales</taxon>
        <taxon>Thermomonosporaceae</taxon>
        <taxon>Actinomadura</taxon>
    </lineage>
</organism>
<evidence type="ECO:0000259" key="1">
    <source>
        <dbReference type="Pfam" id="PF00296"/>
    </source>
</evidence>
<evidence type="ECO:0000313" key="3">
    <source>
        <dbReference type="Proteomes" id="UP001596074"/>
    </source>
</evidence>